<evidence type="ECO:0000256" key="2">
    <source>
        <dbReference type="ARBA" id="ARBA00022840"/>
    </source>
</evidence>
<dbReference type="InterPro" id="IPR027417">
    <property type="entry name" value="P-loop_NTPase"/>
</dbReference>
<keyword evidence="3" id="KW-0238">DNA-binding</keyword>
<feature type="domain" description="Primosomal protein N C-terminal" evidence="5">
    <location>
        <begin position="511"/>
        <end position="593"/>
    </location>
</feature>
<dbReference type="Pfam" id="PF18074">
    <property type="entry name" value="PriA_C"/>
    <property type="match status" value="1"/>
</dbReference>
<feature type="domain" description="Primosomal protein N' 3' DNA-binding" evidence="4">
    <location>
        <begin position="18"/>
        <end position="107"/>
    </location>
</feature>
<evidence type="ECO:0008006" key="8">
    <source>
        <dbReference type="Google" id="ProtNLM"/>
    </source>
</evidence>
<dbReference type="GO" id="GO:0005524">
    <property type="term" value="F:ATP binding"/>
    <property type="evidence" value="ECO:0007669"/>
    <property type="project" value="UniProtKB-KW"/>
</dbReference>
<evidence type="ECO:0000256" key="3">
    <source>
        <dbReference type="ARBA" id="ARBA00023125"/>
    </source>
</evidence>
<dbReference type="PANTHER" id="PTHR30580">
    <property type="entry name" value="PRIMOSOMAL PROTEIN N"/>
    <property type="match status" value="1"/>
</dbReference>
<keyword evidence="1" id="KW-0547">Nucleotide-binding</keyword>
<name>A0A1F5X2W2_9BACT</name>
<proteinExistence type="predicted"/>
<dbReference type="InterPro" id="IPR041222">
    <property type="entry name" value="PriA_3primeBD"/>
</dbReference>
<evidence type="ECO:0000313" key="6">
    <source>
        <dbReference type="EMBL" id="OGF82173.1"/>
    </source>
</evidence>
<evidence type="ECO:0000256" key="1">
    <source>
        <dbReference type="ARBA" id="ARBA00022741"/>
    </source>
</evidence>
<dbReference type="PANTHER" id="PTHR30580:SF0">
    <property type="entry name" value="PRIMOSOMAL PROTEIN N"/>
    <property type="match status" value="1"/>
</dbReference>
<evidence type="ECO:0000259" key="5">
    <source>
        <dbReference type="Pfam" id="PF18074"/>
    </source>
</evidence>
<dbReference type="Gene3D" id="3.40.1440.60">
    <property type="entry name" value="PriA, 3(prime) DNA-binding domain"/>
    <property type="match status" value="1"/>
</dbReference>
<dbReference type="EMBL" id="MFIE01000029">
    <property type="protein sequence ID" value="OGF82173.1"/>
    <property type="molecule type" value="Genomic_DNA"/>
</dbReference>
<dbReference type="GO" id="GO:0003677">
    <property type="term" value="F:DNA binding"/>
    <property type="evidence" value="ECO:0007669"/>
    <property type="project" value="UniProtKB-KW"/>
</dbReference>
<dbReference type="AlphaFoldDB" id="A0A1F5X2W2"/>
<dbReference type="Pfam" id="PF17764">
    <property type="entry name" value="PriA_3primeBD"/>
    <property type="match status" value="1"/>
</dbReference>
<dbReference type="GO" id="GO:0043138">
    <property type="term" value="F:3'-5' DNA helicase activity"/>
    <property type="evidence" value="ECO:0007669"/>
    <property type="project" value="TreeGrafter"/>
</dbReference>
<dbReference type="InterPro" id="IPR041236">
    <property type="entry name" value="PriA_C"/>
</dbReference>
<dbReference type="GO" id="GO:0006270">
    <property type="term" value="P:DNA replication initiation"/>
    <property type="evidence" value="ECO:0007669"/>
    <property type="project" value="TreeGrafter"/>
</dbReference>
<protein>
    <recommendedName>
        <fullName evidence="8">Primosomal protein N</fullName>
    </recommendedName>
</protein>
<dbReference type="Proteomes" id="UP000178684">
    <property type="component" value="Unassembled WGS sequence"/>
</dbReference>
<dbReference type="Gene3D" id="3.40.50.300">
    <property type="entry name" value="P-loop containing nucleotide triphosphate hydrolases"/>
    <property type="match status" value="1"/>
</dbReference>
<sequence length="597" mass="68721">MKVLEVIPVTRSIYAPGTLSYFSTKNAARGDLVKINFRNKETFAVVWKTSDLAEEKAELKKIKSFKLKPISSVVKEKFLSEEWFKILEEISKNLFIPSSILLSSLIPKALLSKSLILSENQPAGRHQKSAFRGSKEERIQFFKGLIREHFARKKSLAIIVPRIDTLKNLENELGKGIENYVFSFSSELTSKKYLTAYNRTATEAHPVLILGTYQAIFFGRNDIETLIVDEEGSRLWKEREGFPFDMRKIFEIISEAKGLKLIWSDQILRVETIYKTEHGEIEPKNSLTGRIQSQIETKIIPLVKDENGFHWISKELRREIEEALFRNEKILLFANRKGYSSFTICQDCSHLEVCPSCSTPLILHGAGTGKRKFLCHHCLKSQEVPIVCSNCGSWKLKDFGLGIEKVKEEFAKIFPKAKNVAIETERIFSGPEQKFDLVAIISLDYLFSIPDFRINETIFRLISELKSKATKKIILQTRLSENKLLADAIAGNVSSFYQEEIKAREDFSYPPFTRLIKLSREDKNLSLLQAEEKKVMETLKGSNPISFPAFHERLKNRYRWNILLKLQPKKWPEENLRSLLEKLGPMWQISVDPDSII</sequence>
<evidence type="ECO:0000313" key="7">
    <source>
        <dbReference type="Proteomes" id="UP000178684"/>
    </source>
</evidence>
<keyword evidence="2" id="KW-0067">ATP-binding</keyword>
<comment type="caution">
    <text evidence="6">The sequence shown here is derived from an EMBL/GenBank/DDBJ whole genome shotgun (WGS) entry which is preliminary data.</text>
</comment>
<dbReference type="GO" id="GO:0006302">
    <property type="term" value="P:double-strand break repair"/>
    <property type="evidence" value="ECO:0007669"/>
    <property type="project" value="TreeGrafter"/>
</dbReference>
<dbReference type="InterPro" id="IPR042115">
    <property type="entry name" value="PriA_3primeBD_sf"/>
</dbReference>
<gene>
    <name evidence="6" type="ORF">A3B18_01850</name>
</gene>
<evidence type="ECO:0000259" key="4">
    <source>
        <dbReference type="Pfam" id="PF17764"/>
    </source>
</evidence>
<accession>A0A1F5X2W2</accession>
<dbReference type="GO" id="GO:0006310">
    <property type="term" value="P:DNA recombination"/>
    <property type="evidence" value="ECO:0007669"/>
    <property type="project" value="TreeGrafter"/>
</dbReference>
<organism evidence="6 7">
    <name type="scientific">Candidatus Giovannonibacteria bacterium RIFCSPLOWO2_01_FULL_46_13</name>
    <dbReference type="NCBI Taxonomy" id="1798352"/>
    <lineage>
        <taxon>Bacteria</taxon>
        <taxon>Candidatus Giovannoniibacteriota</taxon>
    </lineage>
</organism>
<reference evidence="6 7" key="1">
    <citation type="journal article" date="2016" name="Nat. Commun.">
        <title>Thousands of microbial genomes shed light on interconnected biogeochemical processes in an aquifer system.</title>
        <authorList>
            <person name="Anantharaman K."/>
            <person name="Brown C.T."/>
            <person name="Hug L.A."/>
            <person name="Sharon I."/>
            <person name="Castelle C.J."/>
            <person name="Probst A.J."/>
            <person name="Thomas B.C."/>
            <person name="Singh A."/>
            <person name="Wilkins M.J."/>
            <person name="Karaoz U."/>
            <person name="Brodie E.L."/>
            <person name="Williams K.H."/>
            <person name="Hubbard S.S."/>
            <person name="Banfield J.F."/>
        </authorList>
    </citation>
    <scope>NUCLEOTIDE SEQUENCE [LARGE SCALE GENOMIC DNA]</scope>
</reference>